<proteinExistence type="predicted"/>
<evidence type="ECO:0008006" key="4">
    <source>
        <dbReference type="Google" id="ProtNLM"/>
    </source>
</evidence>
<dbReference type="AlphaFoldDB" id="A0A363NVW1"/>
<comment type="caution">
    <text evidence="2">The sequence shown here is derived from an EMBL/GenBank/DDBJ whole genome shotgun (WGS) entry which is preliminary data.</text>
</comment>
<keyword evidence="1" id="KW-1133">Transmembrane helix</keyword>
<keyword evidence="3" id="KW-1185">Reference proteome</keyword>
<protein>
    <recommendedName>
        <fullName evidence="4">DUF304 domain-containing protein</fullName>
    </recommendedName>
</protein>
<sequence>MKQPLQSEAFNFDRILLYSLYAALISFALMFASTLLIGNIHPLWNAILVIGFPYSLFVSKIKTSGDNMIFEENHIVLNGNRIDFQDIDSYHLFDSLKLYFVLRIRLKAGRQHIHYLPVEIKQDVEKYFDKAEVRSDKRSFDFIARYFILLYVLPFFTFLGLAYSLGTRLYYFLQY</sequence>
<feature type="transmembrane region" description="Helical" evidence="1">
    <location>
        <begin position="143"/>
        <end position="165"/>
    </location>
</feature>
<keyword evidence="1" id="KW-0472">Membrane</keyword>
<dbReference type="RefSeq" id="WP_108633284.1">
    <property type="nucleotide sequence ID" value="NZ_QCXX01000002.1"/>
</dbReference>
<evidence type="ECO:0000313" key="3">
    <source>
        <dbReference type="Proteomes" id="UP000250831"/>
    </source>
</evidence>
<dbReference type="Proteomes" id="UP000250831">
    <property type="component" value="Unassembled WGS sequence"/>
</dbReference>
<evidence type="ECO:0000313" key="2">
    <source>
        <dbReference type="EMBL" id="PUV24952.1"/>
    </source>
</evidence>
<dbReference type="OrthoDB" id="705591at2"/>
<name>A0A363NVW1_9SPHI</name>
<gene>
    <name evidence="2" type="ORF">DCO56_08340</name>
</gene>
<evidence type="ECO:0000256" key="1">
    <source>
        <dbReference type="SAM" id="Phobius"/>
    </source>
</evidence>
<keyword evidence="1" id="KW-0812">Transmembrane</keyword>
<feature type="transmembrane region" description="Helical" evidence="1">
    <location>
        <begin position="15"/>
        <end position="37"/>
    </location>
</feature>
<dbReference type="EMBL" id="QCXX01000002">
    <property type="protein sequence ID" value="PUV24952.1"/>
    <property type="molecule type" value="Genomic_DNA"/>
</dbReference>
<reference evidence="2 3" key="1">
    <citation type="submission" date="2018-04" db="EMBL/GenBank/DDBJ databases">
        <title>Sphingobacterium sp. M46 Genome.</title>
        <authorList>
            <person name="Cheng J."/>
            <person name="Li Y."/>
        </authorList>
    </citation>
    <scope>NUCLEOTIDE SEQUENCE [LARGE SCALE GENOMIC DNA]</scope>
    <source>
        <strain evidence="2 3">M46</strain>
    </source>
</reference>
<organism evidence="2 3">
    <name type="scientific">Sphingobacterium athyrii</name>
    <dbReference type="NCBI Taxonomy" id="2152717"/>
    <lineage>
        <taxon>Bacteria</taxon>
        <taxon>Pseudomonadati</taxon>
        <taxon>Bacteroidota</taxon>
        <taxon>Sphingobacteriia</taxon>
        <taxon>Sphingobacteriales</taxon>
        <taxon>Sphingobacteriaceae</taxon>
        <taxon>Sphingobacterium</taxon>
    </lineage>
</organism>
<accession>A0A363NVW1</accession>